<dbReference type="InterPro" id="IPR004658">
    <property type="entry name" value="OMP_Slp"/>
</dbReference>
<evidence type="ECO:0000313" key="4">
    <source>
        <dbReference type="Proteomes" id="UP001333710"/>
    </source>
</evidence>
<protein>
    <submittedName>
        <fullName evidence="3">Starvation lipoprotein Slp</fullName>
    </submittedName>
</protein>
<evidence type="ECO:0000313" key="3">
    <source>
        <dbReference type="EMBL" id="BDX06063.1"/>
    </source>
</evidence>
<keyword evidence="2" id="KW-0732">Signal</keyword>
<feature type="compositionally biased region" description="Basic and acidic residues" evidence="1">
    <location>
        <begin position="213"/>
        <end position="232"/>
    </location>
</feature>
<name>A0AA48KQ23_9ALTE</name>
<proteinExistence type="predicted"/>
<evidence type="ECO:0000256" key="1">
    <source>
        <dbReference type="SAM" id="MobiDB-lite"/>
    </source>
</evidence>
<dbReference type="EMBL" id="AP027272">
    <property type="protein sequence ID" value="BDX06063.1"/>
    <property type="molecule type" value="Genomic_DNA"/>
</dbReference>
<dbReference type="GO" id="GO:0019867">
    <property type="term" value="C:outer membrane"/>
    <property type="evidence" value="ECO:0007669"/>
    <property type="project" value="InterPro"/>
</dbReference>
<sequence length="232" mass="26615">MKFGLTKSCYPLLVLTLFLSGCAAVPESVQVPEDTPLVAYQQVAAAPDVQKDKMARWGGVIANIENKADSTQLEVVYYPLRGYGRPIIGKESIGRFRVYVDGFLDPMVYQRGRSMTFAGTISGIEQGLVGEHNYHYPTMKAKGYYLWEDIDRIEIETISVWPHHRYGFGYPFYGWSHWPFYQRHVVKRRHQHHHHNTRTGGNNDGNNSSSNTRHREDSQRLETKKGRGNIEP</sequence>
<dbReference type="PROSITE" id="PS51257">
    <property type="entry name" value="PROKAR_LIPOPROTEIN"/>
    <property type="match status" value="1"/>
</dbReference>
<organism evidence="3 4">
    <name type="scientific">Planctobacterium marinum</name>
    <dbReference type="NCBI Taxonomy" id="1631968"/>
    <lineage>
        <taxon>Bacteria</taxon>
        <taxon>Pseudomonadati</taxon>
        <taxon>Pseudomonadota</taxon>
        <taxon>Gammaproteobacteria</taxon>
        <taxon>Alteromonadales</taxon>
        <taxon>Alteromonadaceae</taxon>
        <taxon>Planctobacterium</taxon>
    </lineage>
</organism>
<accession>A0AA48KQ23</accession>
<feature type="chain" id="PRO_5041232084" evidence="2">
    <location>
        <begin position="24"/>
        <end position="232"/>
    </location>
</feature>
<dbReference type="NCBIfam" id="TIGR00752">
    <property type="entry name" value="slp"/>
    <property type="match status" value="1"/>
</dbReference>
<keyword evidence="4" id="KW-1185">Reference proteome</keyword>
<dbReference type="Pfam" id="PF03843">
    <property type="entry name" value="Slp"/>
    <property type="match status" value="1"/>
</dbReference>
<feature type="compositionally biased region" description="Low complexity" evidence="1">
    <location>
        <begin position="198"/>
        <end position="211"/>
    </location>
</feature>
<dbReference type="AlphaFoldDB" id="A0AA48KQ23"/>
<evidence type="ECO:0000256" key="2">
    <source>
        <dbReference type="SAM" id="SignalP"/>
    </source>
</evidence>
<dbReference type="PANTHER" id="PTHR37530:SF1">
    <property type="entry name" value="OUTER MEMBRANE PROTEIN SLP"/>
    <property type="match status" value="1"/>
</dbReference>
<reference evidence="3" key="1">
    <citation type="submission" date="2023-01" db="EMBL/GenBank/DDBJ databases">
        <title>Complete genome sequence of Planctobacterium marinum strain Dej080120_11.</title>
        <authorList>
            <person name="Ueki S."/>
            <person name="Maruyama F."/>
        </authorList>
    </citation>
    <scope>NUCLEOTIDE SEQUENCE</scope>
    <source>
        <strain evidence="3">Dej080120_11</strain>
    </source>
</reference>
<dbReference type="Proteomes" id="UP001333710">
    <property type="component" value="Chromosome"/>
</dbReference>
<gene>
    <name evidence="3" type="ORF">MACH26_15840</name>
</gene>
<feature type="region of interest" description="Disordered" evidence="1">
    <location>
        <begin position="189"/>
        <end position="232"/>
    </location>
</feature>
<keyword evidence="3" id="KW-0449">Lipoprotein</keyword>
<dbReference type="PANTHER" id="PTHR37530">
    <property type="entry name" value="OUTER MEMBRANE PROTEIN SLP"/>
    <property type="match status" value="1"/>
</dbReference>
<feature type="signal peptide" evidence="2">
    <location>
        <begin position="1"/>
        <end position="23"/>
    </location>
</feature>
<dbReference type="KEGG" id="pmaw:MACH26_15840"/>